<feature type="region of interest" description="Disordered" evidence="1">
    <location>
        <begin position="42"/>
        <end position="68"/>
    </location>
</feature>
<dbReference type="Proteomes" id="UP000662466">
    <property type="component" value="Unassembled WGS sequence"/>
</dbReference>
<keyword evidence="4" id="KW-1185">Reference proteome</keyword>
<gene>
    <name evidence="2" type="ORF">CNMCM5793_003967</name>
    <name evidence="3" type="ORF">CNMCM6106_000320</name>
</gene>
<evidence type="ECO:0000313" key="3">
    <source>
        <dbReference type="EMBL" id="KAF7156539.1"/>
    </source>
</evidence>
<reference evidence="2" key="1">
    <citation type="submission" date="2020-06" db="EMBL/GenBank/DDBJ databases">
        <title>Draft genome sequences of strains closely related to Aspergillus parafelis and Aspergillus hiratsukae.</title>
        <authorList>
            <person name="Dos Santos R.A.C."/>
            <person name="Rivero-Menendez O."/>
            <person name="Steenwyk J.L."/>
            <person name="Mead M.E."/>
            <person name="Goldman G.H."/>
            <person name="Alastruey-Izquierdo A."/>
            <person name="Rokas A."/>
        </authorList>
    </citation>
    <scope>NUCLEOTIDE SEQUENCE</scope>
    <source>
        <strain evidence="2">CNM-CM5793</strain>
        <strain evidence="3">CNM-CM6106</strain>
    </source>
</reference>
<dbReference type="Proteomes" id="UP000630445">
    <property type="component" value="Unassembled WGS sequence"/>
</dbReference>
<accession>A0A8H6P415</accession>
<protein>
    <submittedName>
        <fullName evidence="2">Uncharacterized protein</fullName>
    </submittedName>
</protein>
<comment type="caution">
    <text evidence="2">The sequence shown here is derived from an EMBL/GenBank/DDBJ whole genome shotgun (WGS) entry which is preliminary data.</text>
</comment>
<dbReference type="EMBL" id="JACBAD010002107">
    <property type="protein sequence ID" value="KAF7116046.1"/>
    <property type="molecule type" value="Genomic_DNA"/>
</dbReference>
<sequence length="104" mass="11651">MLYMFSWLAKAFDTALKLPETMDLKHVSDLIVDAFDNVVGKDSHGLQESRHAPKKEDKANDLKYSQQVGPPSVPLSLLRSVHFSIMFCAPDYIVVFAQAGLRTL</sequence>
<evidence type="ECO:0000256" key="1">
    <source>
        <dbReference type="SAM" id="MobiDB-lite"/>
    </source>
</evidence>
<dbReference type="EMBL" id="JACBAF010002311">
    <property type="protein sequence ID" value="KAF7156539.1"/>
    <property type="molecule type" value="Genomic_DNA"/>
</dbReference>
<proteinExistence type="predicted"/>
<feature type="compositionally biased region" description="Basic and acidic residues" evidence="1">
    <location>
        <begin position="42"/>
        <end position="61"/>
    </location>
</feature>
<dbReference type="AlphaFoldDB" id="A0A8H6P415"/>
<evidence type="ECO:0000313" key="2">
    <source>
        <dbReference type="EMBL" id="KAF7116046.1"/>
    </source>
</evidence>
<organism evidence="2 4">
    <name type="scientific">Aspergillus hiratsukae</name>
    <dbReference type="NCBI Taxonomy" id="1194566"/>
    <lineage>
        <taxon>Eukaryota</taxon>
        <taxon>Fungi</taxon>
        <taxon>Dikarya</taxon>
        <taxon>Ascomycota</taxon>
        <taxon>Pezizomycotina</taxon>
        <taxon>Eurotiomycetes</taxon>
        <taxon>Eurotiomycetidae</taxon>
        <taxon>Eurotiales</taxon>
        <taxon>Aspergillaceae</taxon>
        <taxon>Aspergillus</taxon>
        <taxon>Aspergillus subgen. Fumigati</taxon>
    </lineage>
</organism>
<evidence type="ECO:0000313" key="4">
    <source>
        <dbReference type="Proteomes" id="UP000630445"/>
    </source>
</evidence>
<name>A0A8H6P415_9EURO</name>